<keyword evidence="3" id="KW-1185">Reference proteome</keyword>
<evidence type="ECO:0000259" key="1">
    <source>
        <dbReference type="Pfam" id="PF02470"/>
    </source>
</evidence>
<dbReference type="InterPro" id="IPR003399">
    <property type="entry name" value="Mce/MlaD"/>
</dbReference>
<evidence type="ECO:0000313" key="2">
    <source>
        <dbReference type="EMBL" id="RUL86757.1"/>
    </source>
</evidence>
<name>A0A432MHY3_9BACT</name>
<proteinExistence type="predicted"/>
<reference evidence="2 3" key="1">
    <citation type="submission" date="2018-12" db="EMBL/GenBank/DDBJ databases">
        <authorList>
            <person name="Toschakov S.V."/>
        </authorList>
    </citation>
    <scope>NUCLEOTIDE SEQUENCE [LARGE SCALE GENOMIC DNA]</scope>
    <source>
        <strain evidence="2 3">GM2012</strain>
    </source>
</reference>
<gene>
    <name evidence="2" type="ORF">TsocGM_15770</name>
</gene>
<sequence>MSRSTIRDARVGLVLVAAAAGLIGLVVVAGGGPGYLLADRSPIDVYFRDAQGIRVGHPVRIAGLEAGRVSAVDIVEHEGALRARVRLSIASDLAGRLKQDAVIVIAAGLTGQSSVNIASVGESGVAWVPGQPIEGKESSLFDPLLEQVGLGPVERGHLSHTIGQVRKTIDEVSPRLQKTLAALQQAADDVQQATEVAGPAVAGASGQLDEMTARVQGLLVHAEELVTTLEGTVAENRDEIKEAIASLRQVSARTDTLLQQYGPKAGELVEQLDQTRMRADRVLYQADLSLGNISGILVNNRANVERTIANVRDLTDAGRMTIEKIRANPLLLSPLYKPGRDAELALANFDTANVVLKAAAEYNDAVKQLQAMRGQMQSPQQQAAVDAMLQRASAINAQIEPLMRGLVQGIQAQPERSRGGGLLPRE</sequence>
<dbReference type="Gene3D" id="1.20.120.20">
    <property type="entry name" value="Apolipoprotein"/>
    <property type="match status" value="1"/>
</dbReference>
<reference evidence="2 3" key="2">
    <citation type="submission" date="2019-01" db="EMBL/GenBank/DDBJ databases">
        <title>Tautonia sociabilis, a novel thermotolerant planctomycete of Isosphaeraceae family, isolated from a 4000 m deep subterranean habitat.</title>
        <authorList>
            <person name="Kovaleva O.L."/>
            <person name="Elcheninov A.G."/>
            <person name="Van Heerden E."/>
            <person name="Toshchakov S.V."/>
            <person name="Novikov A."/>
            <person name="Bonch-Osmolovskaya E.A."/>
            <person name="Kublanov I.V."/>
        </authorList>
    </citation>
    <scope>NUCLEOTIDE SEQUENCE [LARGE SCALE GENOMIC DNA]</scope>
    <source>
        <strain evidence="2 3">GM2012</strain>
    </source>
</reference>
<dbReference type="RefSeq" id="WP_126726419.1">
    <property type="nucleotide sequence ID" value="NZ_RYZH01000030.1"/>
</dbReference>
<dbReference type="PANTHER" id="PTHR33371:SF4">
    <property type="entry name" value="INTERMEMBRANE PHOSPHOLIPID TRANSPORT SYSTEM BINDING PROTEIN MLAD"/>
    <property type="match status" value="1"/>
</dbReference>
<dbReference type="InterPro" id="IPR052336">
    <property type="entry name" value="MlaD_Phospholipid_Transporter"/>
</dbReference>
<protein>
    <submittedName>
        <fullName evidence="2">MCE family protein</fullName>
    </submittedName>
</protein>
<dbReference type="Pfam" id="PF02470">
    <property type="entry name" value="MlaD"/>
    <property type="match status" value="1"/>
</dbReference>
<accession>A0A432MHY3</accession>
<organism evidence="2 3">
    <name type="scientific">Tautonia sociabilis</name>
    <dbReference type="NCBI Taxonomy" id="2080755"/>
    <lineage>
        <taxon>Bacteria</taxon>
        <taxon>Pseudomonadati</taxon>
        <taxon>Planctomycetota</taxon>
        <taxon>Planctomycetia</taxon>
        <taxon>Isosphaerales</taxon>
        <taxon>Isosphaeraceae</taxon>
        <taxon>Tautonia</taxon>
    </lineage>
</organism>
<dbReference type="AlphaFoldDB" id="A0A432MHY3"/>
<comment type="caution">
    <text evidence="2">The sequence shown here is derived from an EMBL/GenBank/DDBJ whole genome shotgun (WGS) entry which is preliminary data.</text>
</comment>
<dbReference type="Proteomes" id="UP000280296">
    <property type="component" value="Unassembled WGS sequence"/>
</dbReference>
<dbReference type="EMBL" id="RYZH01000030">
    <property type="protein sequence ID" value="RUL86757.1"/>
    <property type="molecule type" value="Genomic_DNA"/>
</dbReference>
<feature type="domain" description="Mce/MlaD" evidence="1">
    <location>
        <begin position="42"/>
        <end position="117"/>
    </location>
</feature>
<evidence type="ECO:0000313" key="3">
    <source>
        <dbReference type="Proteomes" id="UP000280296"/>
    </source>
</evidence>
<dbReference type="PANTHER" id="PTHR33371">
    <property type="entry name" value="INTERMEMBRANE PHOSPHOLIPID TRANSPORT SYSTEM BINDING PROTEIN MLAD-RELATED"/>
    <property type="match status" value="1"/>
</dbReference>
<dbReference type="OrthoDB" id="5241191at2"/>